<protein>
    <submittedName>
        <fullName evidence="1">Uncharacterized protein</fullName>
    </submittedName>
</protein>
<evidence type="ECO:0000313" key="1">
    <source>
        <dbReference type="EMBL" id="MBK1879983.1"/>
    </source>
</evidence>
<dbReference type="Proteomes" id="UP000617628">
    <property type="component" value="Unassembled WGS sequence"/>
</dbReference>
<dbReference type="AlphaFoldDB" id="A0A934VTQ9"/>
<reference evidence="1" key="1">
    <citation type="submission" date="2021-01" db="EMBL/GenBank/DDBJ databases">
        <title>Modified the classification status of verrucomicrobia.</title>
        <authorList>
            <person name="Feng X."/>
        </authorList>
    </citation>
    <scope>NUCLEOTIDE SEQUENCE</scope>
    <source>
        <strain evidence="1">KCTC 13126</strain>
    </source>
</reference>
<dbReference type="RefSeq" id="WP_200358424.1">
    <property type="nucleotide sequence ID" value="NZ_JAENIL010000065.1"/>
</dbReference>
<proteinExistence type="predicted"/>
<name>A0A934VTQ9_9BACT</name>
<organism evidence="1 2">
    <name type="scientific">Pelagicoccus mobilis</name>
    <dbReference type="NCBI Taxonomy" id="415221"/>
    <lineage>
        <taxon>Bacteria</taxon>
        <taxon>Pseudomonadati</taxon>
        <taxon>Verrucomicrobiota</taxon>
        <taxon>Opitutia</taxon>
        <taxon>Puniceicoccales</taxon>
        <taxon>Pelagicoccaceae</taxon>
        <taxon>Pelagicoccus</taxon>
    </lineage>
</organism>
<comment type="caution">
    <text evidence="1">The sequence shown here is derived from an EMBL/GenBank/DDBJ whole genome shotgun (WGS) entry which is preliminary data.</text>
</comment>
<sequence>MDSFSEQCLDMARSMLSHNLDSINPDGTITPVEGEEPRLDESGHAALAIGEFYRATGETELDGKDLIDLAARCITAQAFRDPPQENGLAYAALALLSFGPSKERNPVWERLVDETRENLDRLLLNRSDYNNHWQSFNVAKAVCRFSLGLSKKDETGRLIERFLSRIEETSSNGYFDDVGEDGIGGSFSLYGVMSFVFIRQALQLHSNPGLRERKLPSLRTFAEKYIKLLPDMVREDGLGWTCSDNAGAYGQMHLISLLLQGFRDGWVPDDKRPKYFDLLRRLFYFFYVTYLDQEHGYLVVRDEERTACTNHTTRMANFDGARYLSQWARLSKQIDAPPASAPEPFKSGCRFVIFDKSNKKEQGLLLYRNVDSGLQMQMPLMSNNGNGGSNCLTFPHSPGVFDWPNSQHLPVMIPELTIGDDVFVPSFYGKKCTTGLGFKRSFYFRYEQPEWINTEEKIVPGLGTVKVNWTFAGNQISCEFIYTVKNQVTLDRFRYVLAIGSPHSRYRVESSPMLGAEGLRCSIQKDDFQGTWKETEVVTNDRGYRSNYGNLHYLQILERDHPLIMRPGQTYRFAATFDPDIIAVGEAE</sequence>
<gene>
    <name evidence="1" type="ORF">JIN87_24070</name>
</gene>
<accession>A0A934VTQ9</accession>
<dbReference type="EMBL" id="JAENIL010000065">
    <property type="protein sequence ID" value="MBK1879983.1"/>
    <property type="molecule type" value="Genomic_DNA"/>
</dbReference>
<evidence type="ECO:0000313" key="2">
    <source>
        <dbReference type="Proteomes" id="UP000617628"/>
    </source>
</evidence>
<keyword evidence="2" id="KW-1185">Reference proteome</keyword>